<dbReference type="Proteomes" id="UP001244011">
    <property type="component" value="Unassembled WGS sequence"/>
</dbReference>
<evidence type="ECO:0000313" key="4">
    <source>
        <dbReference type="EMBL" id="KAK1765905.1"/>
    </source>
</evidence>
<evidence type="ECO:0008006" key="6">
    <source>
        <dbReference type="Google" id="ProtNLM"/>
    </source>
</evidence>
<accession>A0AAJ0BWS6</accession>
<organism evidence="4 5">
    <name type="scientific">Phialemonium atrogriseum</name>
    <dbReference type="NCBI Taxonomy" id="1093897"/>
    <lineage>
        <taxon>Eukaryota</taxon>
        <taxon>Fungi</taxon>
        <taxon>Dikarya</taxon>
        <taxon>Ascomycota</taxon>
        <taxon>Pezizomycotina</taxon>
        <taxon>Sordariomycetes</taxon>
        <taxon>Sordariomycetidae</taxon>
        <taxon>Cephalothecales</taxon>
        <taxon>Cephalothecaceae</taxon>
        <taxon>Phialemonium</taxon>
    </lineage>
</organism>
<keyword evidence="2" id="KW-0812">Transmembrane</keyword>
<keyword evidence="5" id="KW-1185">Reference proteome</keyword>
<feature type="compositionally biased region" description="Pro residues" evidence="1">
    <location>
        <begin position="273"/>
        <end position="283"/>
    </location>
</feature>
<feature type="signal peptide" evidence="3">
    <location>
        <begin position="1"/>
        <end position="17"/>
    </location>
</feature>
<protein>
    <recommendedName>
        <fullName evidence="6">Extracellular membrane protein CFEM domain-containing protein</fullName>
    </recommendedName>
</protein>
<dbReference type="RefSeq" id="XP_060282118.1">
    <property type="nucleotide sequence ID" value="XM_060428314.1"/>
</dbReference>
<feature type="region of interest" description="Disordered" evidence="1">
    <location>
        <begin position="158"/>
        <end position="196"/>
    </location>
</feature>
<reference evidence="4" key="1">
    <citation type="submission" date="2023-06" db="EMBL/GenBank/DDBJ databases">
        <title>Genome-scale phylogeny and comparative genomics of the fungal order Sordariales.</title>
        <authorList>
            <consortium name="Lawrence Berkeley National Laboratory"/>
            <person name="Hensen N."/>
            <person name="Bonometti L."/>
            <person name="Westerberg I."/>
            <person name="Brannstrom I.O."/>
            <person name="Guillou S."/>
            <person name="Cros-Aarteil S."/>
            <person name="Calhoun S."/>
            <person name="Haridas S."/>
            <person name="Kuo A."/>
            <person name="Mondo S."/>
            <person name="Pangilinan J."/>
            <person name="Riley R."/>
            <person name="Labutti K."/>
            <person name="Andreopoulos B."/>
            <person name="Lipzen A."/>
            <person name="Chen C."/>
            <person name="Yanf M."/>
            <person name="Daum C."/>
            <person name="Ng V."/>
            <person name="Clum A."/>
            <person name="Steindorff A."/>
            <person name="Ohm R."/>
            <person name="Martin F."/>
            <person name="Silar P."/>
            <person name="Natvig D."/>
            <person name="Lalanne C."/>
            <person name="Gautier V."/>
            <person name="Ament-Velasquez S.L."/>
            <person name="Kruys A."/>
            <person name="Hutchinson M.I."/>
            <person name="Powell A.J."/>
            <person name="Barry K."/>
            <person name="Miller A.N."/>
            <person name="Grigoriev I.V."/>
            <person name="Debuchy R."/>
            <person name="Gladieux P."/>
            <person name="Thoren M.H."/>
            <person name="Johannesson H."/>
        </authorList>
    </citation>
    <scope>NUCLEOTIDE SEQUENCE</scope>
    <source>
        <strain evidence="4">8032-3</strain>
    </source>
</reference>
<feature type="compositionally biased region" description="Low complexity" evidence="1">
    <location>
        <begin position="183"/>
        <end position="196"/>
    </location>
</feature>
<evidence type="ECO:0000256" key="2">
    <source>
        <dbReference type="SAM" id="Phobius"/>
    </source>
</evidence>
<evidence type="ECO:0000313" key="5">
    <source>
        <dbReference type="Proteomes" id="UP001244011"/>
    </source>
</evidence>
<feature type="compositionally biased region" description="Gly residues" evidence="1">
    <location>
        <begin position="172"/>
        <end position="182"/>
    </location>
</feature>
<name>A0AAJ0BWS6_9PEZI</name>
<comment type="caution">
    <text evidence="4">The sequence shown here is derived from an EMBL/GenBank/DDBJ whole genome shotgun (WGS) entry which is preliminary data.</text>
</comment>
<dbReference type="GeneID" id="85311501"/>
<dbReference type="AlphaFoldDB" id="A0AAJ0BWS6"/>
<feature type="chain" id="PRO_5042595306" description="Extracellular membrane protein CFEM domain-containing protein" evidence="3">
    <location>
        <begin position="18"/>
        <end position="315"/>
    </location>
</feature>
<keyword evidence="2" id="KW-1133">Transmembrane helix</keyword>
<feature type="region of interest" description="Disordered" evidence="1">
    <location>
        <begin position="231"/>
        <end position="315"/>
    </location>
</feature>
<keyword evidence="3" id="KW-0732">Signal</keyword>
<feature type="compositionally biased region" description="Low complexity" evidence="1">
    <location>
        <begin position="244"/>
        <end position="256"/>
    </location>
</feature>
<evidence type="ECO:0000256" key="3">
    <source>
        <dbReference type="SAM" id="SignalP"/>
    </source>
</evidence>
<evidence type="ECO:0000256" key="1">
    <source>
        <dbReference type="SAM" id="MobiDB-lite"/>
    </source>
</evidence>
<gene>
    <name evidence="4" type="ORF">QBC33DRAFT_542847</name>
</gene>
<dbReference type="EMBL" id="MU839013">
    <property type="protein sequence ID" value="KAK1765905.1"/>
    <property type="molecule type" value="Genomic_DNA"/>
</dbReference>
<proteinExistence type="predicted"/>
<feature type="compositionally biased region" description="Basic and acidic residues" evidence="1">
    <location>
        <begin position="297"/>
        <end position="315"/>
    </location>
</feature>
<feature type="transmembrane region" description="Helical" evidence="2">
    <location>
        <begin position="201"/>
        <end position="222"/>
    </location>
</feature>
<keyword evidence="2" id="KW-0472">Membrane</keyword>
<sequence length="315" mass="32389">MKTSLLVVAAMAALGSADLILHPAKRSIAARGLSSWGGFALQANPCPSGTSTCQTDSCCPDGYTCNSKSNTPMCCPSSADCSVTVNALPACADNSWDLYTFAQFFCCAPDMVGTWTGASGIQCFSRDLPIPESISLTMVSQVTGTGVGAGAVGATGSITSAKTTPGGSQATGTGGSGSGSGSGTSSSDSRTGSSSHGLSQAATIAIAVLATAVGMLLIFIIWRCCKRQSKPQGHMPQVQEHRPQPQTQAQTQQYYPVSPNPPPSERAEGTHSIPPPYRSPPPQAREVSGATAFHTGPVHETEAVHRIELEGNVRK</sequence>